<sequence>MIPLTRHEQKEKTRQNLIETSRNLFAKEGISATTTANIAKTLQISHGTVFLHFPVREDLILAVIDDFGHSLSDELRVNLEQESGIKGILTAHIKVLSEFEDFYYRLLTEMHSLPETVKGTIFMLNAAVSKKLYAAAEPLMSRGEIKKMERQLLFNTWMALLHYYIVNREHLGKTSPILKEKGNYLLKHFLNLIYV</sequence>
<feature type="DNA-binding region" description="H-T-H motif" evidence="2">
    <location>
        <begin position="34"/>
        <end position="53"/>
    </location>
</feature>
<protein>
    <submittedName>
        <fullName evidence="4">Transcriptional regulator, TetR family</fullName>
    </submittedName>
</protein>
<dbReference type="EMBL" id="AHMO02000011">
    <property type="protein sequence ID" value="EQA43581.1"/>
    <property type="molecule type" value="Genomic_DNA"/>
</dbReference>
<keyword evidence="1 2" id="KW-0238">DNA-binding</keyword>
<dbReference type="PANTHER" id="PTHR43479">
    <property type="entry name" value="ACREF/ENVCD OPERON REPRESSOR-RELATED"/>
    <property type="match status" value="1"/>
</dbReference>
<evidence type="ECO:0000256" key="2">
    <source>
        <dbReference type="PROSITE-ProRule" id="PRU00335"/>
    </source>
</evidence>
<gene>
    <name evidence="4" type="ORF">LEP1GSC050_1711</name>
</gene>
<dbReference type="SUPFAM" id="SSF46689">
    <property type="entry name" value="Homeodomain-like"/>
    <property type="match status" value="1"/>
</dbReference>
<dbReference type="InterPro" id="IPR050624">
    <property type="entry name" value="HTH-type_Tx_Regulator"/>
</dbReference>
<dbReference type="AlphaFoldDB" id="T0F6S3"/>
<reference evidence="4" key="1">
    <citation type="submission" date="2013-05" db="EMBL/GenBank/DDBJ databases">
        <authorList>
            <person name="Harkins D.M."/>
            <person name="Durkin A.S."/>
            <person name="Brinkac L.M."/>
            <person name="Haft D.H."/>
            <person name="Selengut J.D."/>
            <person name="Sanka R."/>
            <person name="DePew J."/>
            <person name="Purushe J."/>
            <person name="Hartskeerl R.A."/>
            <person name="Ahmed A."/>
            <person name="van der Linden H."/>
            <person name="Goris M.G.A."/>
            <person name="Vinetz J.M."/>
            <person name="Sutton G.G."/>
            <person name="Nierman W.C."/>
            <person name="Fouts D.E."/>
        </authorList>
    </citation>
    <scope>NUCLEOTIDE SEQUENCE [LARGE SCALE GENOMIC DNA]</scope>
    <source>
        <strain evidence="4">5399</strain>
    </source>
</reference>
<organism evidence="4 5">
    <name type="scientific">Leptospira broomii serovar Hurstbridge str. 5399</name>
    <dbReference type="NCBI Taxonomy" id="1049789"/>
    <lineage>
        <taxon>Bacteria</taxon>
        <taxon>Pseudomonadati</taxon>
        <taxon>Spirochaetota</taxon>
        <taxon>Spirochaetia</taxon>
        <taxon>Leptospirales</taxon>
        <taxon>Leptospiraceae</taxon>
        <taxon>Leptospira</taxon>
    </lineage>
</organism>
<dbReference type="RefSeq" id="WP_010570116.1">
    <property type="nucleotide sequence ID" value="NZ_AHMO02000011.1"/>
</dbReference>
<dbReference type="PROSITE" id="PS50977">
    <property type="entry name" value="HTH_TETR_2"/>
    <property type="match status" value="1"/>
</dbReference>
<keyword evidence="5" id="KW-1185">Reference proteome</keyword>
<dbReference type="STRING" id="1049789.LEP1GSC050_1711"/>
<name>T0F6S3_9LEPT</name>
<evidence type="ECO:0000256" key="1">
    <source>
        <dbReference type="ARBA" id="ARBA00023125"/>
    </source>
</evidence>
<feature type="domain" description="HTH tetR-type" evidence="3">
    <location>
        <begin position="11"/>
        <end position="71"/>
    </location>
</feature>
<evidence type="ECO:0000259" key="3">
    <source>
        <dbReference type="PROSITE" id="PS50977"/>
    </source>
</evidence>
<dbReference type="PANTHER" id="PTHR43479:SF11">
    <property type="entry name" value="ACREF_ENVCD OPERON REPRESSOR-RELATED"/>
    <property type="match status" value="1"/>
</dbReference>
<dbReference type="InterPro" id="IPR001647">
    <property type="entry name" value="HTH_TetR"/>
</dbReference>
<proteinExistence type="predicted"/>
<evidence type="ECO:0000313" key="4">
    <source>
        <dbReference type="EMBL" id="EQA43581.1"/>
    </source>
</evidence>
<dbReference type="Proteomes" id="UP000015454">
    <property type="component" value="Unassembled WGS sequence"/>
</dbReference>
<dbReference type="OrthoDB" id="9809994at2"/>
<evidence type="ECO:0000313" key="5">
    <source>
        <dbReference type="Proteomes" id="UP000015454"/>
    </source>
</evidence>
<dbReference type="PRINTS" id="PR00455">
    <property type="entry name" value="HTHTETR"/>
</dbReference>
<dbReference type="InterPro" id="IPR009057">
    <property type="entry name" value="Homeodomain-like_sf"/>
</dbReference>
<comment type="caution">
    <text evidence="4">The sequence shown here is derived from an EMBL/GenBank/DDBJ whole genome shotgun (WGS) entry which is preliminary data.</text>
</comment>
<dbReference type="Pfam" id="PF00440">
    <property type="entry name" value="TetR_N"/>
    <property type="match status" value="1"/>
</dbReference>
<dbReference type="GO" id="GO:0003677">
    <property type="term" value="F:DNA binding"/>
    <property type="evidence" value="ECO:0007669"/>
    <property type="project" value="UniProtKB-UniRule"/>
</dbReference>
<accession>T0F6S3</accession>
<dbReference type="Gene3D" id="1.10.357.10">
    <property type="entry name" value="Tetracycline Repressor, domain 2"/>
    <property type="match status" value="1"/>
</dbReference>